<dbReference type="Pfam" id="PF01381">
    <property type="entry name" value="HTH_3"/>
    <property type="match status" value="1"/>
</dbReference>
<dbReference type="PANTHER" id="PTHR43236">
    <property type="entry name" value="ANTITOXIN HIGA1"/>
    <property type="match status" value="1"/>
</dbReference>
<feature type="domain" description="HTH cro/C1-type" evidence="2">
    <location>
        <begin position="21"/>
        <end position="75"/>
    </location>
</feature>
<dbReference type="InterPro" id="IPR010359">
    <property type="entry name" value="IrrE_HExxH"/>
</dbReference>
<comment type="similarity">
    <text evidence="1">Belongs to the short-chain fatty acyl-CoA assimilation regulator (ScfR) family.</text>
</comment>
<gene>
    <name evidence="3" type="ORF">F6J89_27605</name>
</gene>
<reference evidence="3" key="1">
    <citation type="submission" date="2019-11" db="EMBL/GenBank/DDBJ databases">
        <title>Genomic insights into an expanded diversity of filamentous marine cyanobacteria reveals the extraordinary biosynthetic potential of Moorea and Okeania.</title>
        <authorList>
            <person name="Ferreira Leao T."/>
            <person name="Wang M."/>
            <person name="Moss N."/>
            <person name="Da Silva R."/>
            <person name="Sanders J."/>
            <person name="Nurk S."/>
            <person name="Gurevich A."/>
            <person name="Humphrey G."/>
            <person name="Reher R."/>
            <person name="Zhu Q."/>
            <person name="Belda-Ferre P."/>
            <person name="Glukhov E."/>
            <person name="Rex R."/>
            <person name="Dorrestein P.C."/>
            <person name="Knight R."/>
            <person name="Pevzner P."/>
            <person name="Gerwick W.H."/>
            <person name="Gerwick L."/>
        </authorList>
    </citation>
    <scope>NUCLEOTIDE SEQUENCE</scope>
    <source>
        <strain evidence="3">SIO1C4</strain>
    </source>
</reference>
<dbReference type="EMBL" id="JAAHFQ010000772">
    <property type="protein sequence ID" value="NER31283.1"/>
    <property type="molecule type" value="Genomic_DNA"/>
</dbReference>
<name>A0A6B3NHY1_9CYAN</name>
<evidence type="ECO:0000313" key="3">
    <source>
        <dbReference type="EMBL" id="NER31283.1"/>
    </source>
</evidence>
<protein>
    <submittedName>
        <fullName evidence="3">HigA family addiction module antidote protein</fullName>
    </submittedName>
</protein>
<dbReference type="PROSITE" id="PS50943">
    <property type="entry name" value="HTH_CROC1"/>
    <property type="match status" value="1"/>
</dbReference>
<sequence length="365" mass="41448">MSNNIQNQFVPDYVSLPGETLEEALEERGMTQAELAERMGRPKKTISEIINGKAALTPDTALQLELVLGIPASFWNNLERNYQEALARLTQKERLVKQVVWLKQIPVKEMIKLRWIESYKDKVEQLREVLNFFGVASPEQWEQFWGGIQVNFRKSNAFESNFAAVTAWLRQGEIEAAKIDCANYNSSQFKAALQQIRALTVESPEVFQTKLVNLCAAAGVAVVFVPKLPKTRASGATRWLNPNKALIQLSLRYKTDDHLWFSFFHEAGHILLHGKRDVFLEDNGIETTDKADKEQEANLFAANLLIPPAELKRFIESDQYRSIPGIKKFAREISIAPGIVVGRLQYDGILPPNHGNKLKCKLEWV</sequence>
<dbReference type="Pfam" id="PF06114">
    <property type="entry name" value="Peptidase_M78"/>
    <property type="match status" value="1"/>
</dbReference>
<dbReference type="SUPFAM" id="SSF47413">
    <property type="entry name" value="lambda repressor-like DNA-binding domains"/>
    <property type="match status" value="1"/>
</dbReference>
<evidence type="ECO:0000256" key="1">
    <source>
        <dbReference type="ARBA" id="ARBA00007227"/>
    </source>
</evidence>
<dbReference type="SMART" id="SM00530">
    <property type="entry name" value="HTH_XRE"/>
    <property type="match status" value="1"/>
</dbReference>
<dbReference type="PANTHER" id="PTHR43236:SF1">
    <property type="entry name" value="BLL7220 PROTEIN"/>
    <property type="match status" value="1"/>
</dbReference>
<dbReference type="AlphaFoldDB" id="A0A6B3NHY1"/>
<organism evidence="3">
    <name type="scientific">Symploca sp. SIO1C4</name>
    <dbReference type="NCBI Taxonomy" id="2607765"/>
    <lineage>
        <taxon>Bacteria</taxon>
        <taxon>Bacillati</taxon>
        <taxon>Cyanobacteriota</taxon>
        <taxon>Cyanophyceae</taxon>
        <taxon>Coleofasciculales</taxon>
        <taxon>Coleofasciculaceae</taxon>
        <taxon>Symploca</taxon>
    </lineage>
</organism>
<evidence type="ECO:0000259" key="2">
    <source>
        <dbReference type="PROSITE" id="PS50943"/>
    </source>
</evidence>
<dbReference type="Gene3D" id="1.10.260.40">
    <property type="entry name" value="lambda repressor-like DNA-binding domains"/>
    <property type="match status" value="1"/>
</dbReference>
<dbReference type="NCBIfam" id="TIGR02607">
    <property type="entry name" value="antidote_HigA"/>
    <property type="match status" value="1"/>
</dbReference>
<dbReference type="GO" id="GO:0003677">
    <property type="term" value="F:DNA binding"/>
    <property type="evidence" value="ECO:0007669"/>
    <property type="project" value="InterPro"/>
</dbReference>
<dbReference type="InterPro" id="IPR010982">
    <property type="entry name" value="Lambda_DNA-bd_dom_sf"/>
</dbReference>
<dbReference type="InterPro" id="IPR001387">
    <property type="entry name" value="Cro/C1-type_HTH"/>
</dbReference>
<dbReference type="Gene3D" id="1.10.10.2910">
    <property type="match status" value="1"/>
</dbReference>
<dbReference type="CDD" id="cd00093">
    <property type="entry name" value="HTH_XRE"/>
    <property type="match status" value="1"/>
</dbReference>
<accession>A0A6B3NHY1</accession>
<comment type="caution">
    <text evidence="3">The sequence shown here is derived from an EMBL/GenBank/DDBJ whole genome shotgun (WGS) entry which is preliminary data.</text>
</comment>
<proteinExistence type="inferred from homology"/>
<dbReference type="InterPro" id="IPR052345">
    <property type="entry name" value="Rad_response_metalloprotease"/>
</dbReference>
<dbReference type="InterPro" id="IPR013430">
    <property type="entry name" value="Toxin_antidote_HigA"/>
</dbReference>